<evidence type="ECO:0000313" key="1">
    <source>
        <dbReference type="EMBL" id="CAG8984250.1"/>
    </source>
</evidence>
<gene>
    <name evidence="1" type="ORF">HYALB_00010506</name>
</gene>
<organism evidence="1 2">
    <name type="scientific">Hymenoscyphus albidus</name>
    <dbReference type="NCBI Taxonomy" id="595503"/>
    <lineage>
        <taxon>Eukaryota</taxon>
        <taxon>Fungi</taxon>
        <taxon>Dikarya</taxon>
        <taxon>Ascomycota</taxon>
        <taxon>Pezizomycotina</taxon>
        <taxon>Leotiomycetes</taxon>
        <taxon>Helotiales</taxon>
        <taxon>Helotiaceae</taxon>
        <taxon>Hymenoscyphus</taxon>
    </lineage>
</organism>
<protein>
    <submittedName>
        <fullName evidence="1">Uncharacterized protein</fullName>
    </submittedName>
</protein>
<dbReference type="Proteomes" id="UP000701801">
    <property type="component" value="Unassembled WGS sequence"/>
</dbReference>
<comment type="caution">
    <text evidence="1">The sequence shown here is derived from an EMBL/GenBank/DDBJ whole genome shotgun (WGS) entry which is preliminary data.</text>
</comment>
<dbReference type="EMBL" id="CAJVRM010000754">
    <property type="protein sequence ID" value="CAG8984250.1"/>
    <property type="molecule type" value="Genomic_DNA"/>
</dbReference>
<name>A0A9N9M3Z4_9HELO</name>
<proteinExistence type="predicted"/>
<reference evidence="1" key="1">
    <citation type="submission" date="2021-07" db="EMBL/GenBank/DDBJ databases">
        <authorList>
            <person name="Durling M."/>
        </authorList>
    </citation>
    <scope>NUCLEOTIDE SEQUENCE</scope>
</reference>
<accession>A0A9N9M3Z4</accession>
<keyword evidence="2" id="KW-1185">Reference proteome</keyword>
<sequence>MDTEPEPNPPKKVFNPKKIIWQIGKAVKKPIYSAATAIRKNGEKAMVRPSNHKREATPPVDPKFLWWKIKKAVKAPAYNAATTVRKYREKALVRPSNNKRDN</sequence>
<dbReference type="AlphaFoldDB" id="A0A9N9M3Z4"/>
<evidence type="ECO:0000313" key="2">
    <source>
        <dbReference type="Proteomes" id="UP000701801"/>
    </source>
</evidence>